<keyword evidence="2" id="KW-1185">Reference proteome</keyword>
<proteinExistence type="predicted"/>
<gene>
    <name evidence="1" type="ORF">EJ02DRAFT_418131</name>
</gene>
<dbReference type="EMBL" id="ML976001">
    <property type="protein sequence ID" value="KAF1946771.1"/>
    <property type="molecule type" value="Genomic_DNA"/>
</dbReference>
<reference evidence="1" key="1">
    <citation type="journal article" date="2020" name="Stud. Mycol.">
        <title>101 Dothideomycetes genomes: a test case for predicting lifestyles and emergence of pathogens.</title>
        <authorList>
            <person name="Haridas S."/>
            <person name="Albert R."/>
            <person name="Binder M."/>
            <person name="Bloem J."/>
            <person name="Labutti K."/>
            <person name="Salamov A."/>
            <person name="Andreopoulos B."/>
            <person name="Baker S."/>
            <person name="Barry K."/>
            <person name="Bills G."/>
            <person name="Bluhm B."/>
            <person name="Cannon C."/>
            <person name="Castanera R."/>
            <person name="Culley D."/>
            <person name="Daum C."/>
            <person name="Ezra D."/>
            <person name="Gonzalez J."/>
            <person name="Henrissat B."/>
            <person name="Kuo A."/>
            <person name="Liang C."/>
            <person name="Lipzen A."/>
            <person name="Lutzoni F."/>
            <person name="Magnuson J."/>
            <person name="Mondo S."/>
            <person name="Nolan M."/>
            <person name="Ohm R."/>
            <person name="Pangilinan J."/>
            <person name="Park H.-J."/>
            <person name="Ramirez L."/>
            <person name="Alfaro M."/>
            <person name="Sun H."/>
            <person name="Tritt A."/>
            <person name="Yoshinaga Y."/>
            <person name="Zwiers L.-H."/>
            <person name="Turgeon B."/>
            <person name="Goodwin S."/>
            <person name="Spatafora J."/>
            <person name="Crous P."/>
            <person name="Grigoriev I."/>
        </authorList>
    </citation>
    <scope>NUCLEOTIDE SEQUENCE</scope>
    <source>
        <strain evidence="1">CBS 161.51</strain>
    </source>
</reference>
<evidence type="ECO:0000313" key="1">
    <source>
        <dbReference type="EMBL" id="KAF1946771.1"/>
    </source>
</evidence>
<dbReference type="AlphaFoldDB" id="A0A6A5T2C0"/>
<sequence>MAGGYAVFMLMNKLPEEPLDYDMFWKKEEQTREDIWRAFKVALMNVWECALKPQDCSMRNLI</sequence>
<protein>
    <submittedName>
        <fullName evidence="1">Uncharacterized protein</fullName>
    </submittedName>
</protein>
<dbReference type="OrthoDB" id="5401170at2759"/>
<organism evidence="1 2">
    <name type="scientific">Clathrospora elynae</name>
    <dbReference type="NCBI Taxonomy" id="706981"/>
    <lineage>
        <taxon>Eukaryota</taxon>
        <taxon>Fungi</taxon>
        <taxon>Dikarya</taxon>
        <taxon>Ascomycota</taxon>
        <taxon>Pezizomycotina</taxon>
        <taxon>Dothideomycetes</taxon>
        <taxon>Pleosporomycetidae</taxon>
        <taxon>Pleosporales</taxon>
        <taxon>Diademaceae</taxon>
        <taxon>Clathrospora</taxon>
    </lineage>
</organism>
<name>A0A6A5T2C0_9PLEO</name>
<dbReference type="Proteomes" id="UP000800038">
    <property type="component" value="Unassembled WGS sequence"/>
</dbReference>
<evidence type="ECO:0000313" key="2">
    <source>
        <dbReference type="Proteomes" id="UP000800038"/>
    </source>
</evidence>
<accession>A0A6A5T2C0</accession>